<dbReference type="Pfam" id="PF00571">
    <property type="entry name" value="CBS"/>
    <property type="match status" value="2"/>
</dbReference>
<organism evidence="15 16">
    <name type="scientific">Micrococcoides hystricis</name>
    <dbReference type="NCBI Taxonomy" id="1572761"/>
    <lineage>
        <taxon>Bacteria</taxon>
        <taxon>Bacillati</taxon>
        <taxon>Actinomycetota</taxon>
        <taxon>Actinomycetes</taxon>
        <taxon>Micrococcales</taxon>
        <taxon>Micrococcaceae</taxon>
        <taxon>Micrococcoides</taxon>
    </lineage>
</organism>
<dbReference type="InterPro" id="IPR016169">
    <property type="entry name" value="FAD-bd_PCMH_sub2"/>
</dbReference>
<evidence type="ECO:0000256" key="8">
    <source>
        <dbReference type="ARBA" id="ARBA00023136"/>
    </source>
</evidence>
<comment type="similarity">
    <text evidence="2">Belongs to the UPF0053 family.</text>
</comment>
<keyword evidence="7 9" id="KW-0129">CBS domain</keyword>
<keyword evidence="8 10" id="KW-0472">Membrane</keyword>
<evidence type="ECO:0000256" key="10">
    <source>
        <dbReference type="PROSITE-ProRule" id="PRU01193"/>
    </source>
</evidence>
<dbReference type="PANTHER" id="PTHR43099:SF6">
    <property type="entry name" value="UPF0053 PROTEIN RV1842C"/>
    <property type="match status" value="1"/>
</dbReference>
<name>A0ABV6PBQ8_9MICC</name>
<dbReference type="CDD" id="cd04590">
    <property type="entry name" value="CBS_pair_CorC_HlyC_assoc"/>
    <property type="match status" value="1"/>
</dbReference>
<comment type="caution">
    <text evidence="15">The sequence shown here is derived from an EMBL/GenBank/DDBJ whole genome shotgun (WGS) entry which is preliminary data.</text>
</comment>
<sequence>MEWLLLGLGVLLILGTGFFVAVEFAFVAIDQAAVQRAINNGDPKAKTLMRALKTLSTQLSSCQLGITLTTLLTGYVMEPSVGKLLRDLAISRGMPDALAQSLSLTLAMVLATFLSMVIGELLPKNLSIAKSYEVGRALAPFQLAFTAVFRPVIVLLNNFSNFFLHRFGFEVKEEISSARTPEELASLVRRSALLGTLDAGTAEFVDRSLRFAERTAADVMTPRMRMETVAAEQSLTELIELTRSTGFSRFPVIGDDPDDIRGVTHVKKAAAVPLAKRDELVAATIMSEITRVPETMKLDALMTDLRVANLQMAVVVDEYGGTAGMVTLEDLVEEIVGDVADEHDRIQRGVLQSADGSWEFPALLRPDEISDQVAQLNLEDDPSYETVGGYLMYVLGRIPTVGDTVELDTGTLKVVLMDGRRVDRVRFTPRPMAEDAADAHRGQDQGPGQNRQGGERA</sequence>
<evidence type="ECO:0000256" key="2">
    <source>
        <dbReference type="ARBA" id="ARBA00006337"/>
    </source>
</evidence>
<feature type="transmembrane region" description="Helical" evidence="12">
    <location>
        <begin position="97"/>
        <end position="118"/>
    </location>
</feature>
<feature type="domain" description="CNNM transmembrane" evidence="14">
    <location>
        <begin position="1"/>
        <end position="201"/>
    </location>
</feature>
<keyword evidence="6 10" id="KW-1133">Transmembrane helix</keyword>
<evidence type="ECO:0000256" key="1">
    <source>
        <dbReference type="ARBA" id="ARBA00004651"/>
    </source>
</evidence>
<evidence type="ECO:0000256" key="9">
    <source>
        <dbReference type="PROSITE-ProRule" id="PRU00703"/>
    </source>
</evidence>
<dbReference type="InterPro" id="IPR005170">
    <property type="entry name" value="Transptr-assoc_dom"/>
</dbReference>
<evidence type="ECO:0000259" key="14">
    <source>
        <dbReference type="PROSITE" id="PS51846"/>
    </source>
</evidence>
<keyword evidence="5" id="KW-0677">Repeat</keyword>
<evidence type="ECO:0000256" key="3">
    <source>
        <dbReference type="ARBA" id="ARBA00022475"/>
    </source>
</evidence>
<evidence type="ECO:0000256" key="12">
    <source>
        <dbReference type="SAM" id="Phobius"/>
    </source>
</evidence>
<feature type="compositionally biased region" description="Polar residues" evidence="11">
    <location>
        <begin position="446"/>
        <end position="457"/>
    </location>
</feature>
<dbReference type="Proteomes" id="UP001589862">
    <property type="component" value="Unassembled WGS sequence"/>
</dbReference>
<dbReference type="InterPro" id="IPR044751">
    <property type="entry name" value="Ion_transp-like_CBS"/>
</dbReference>
<dbReference type="Gene3D" id="3.10.580.10">
    <property type="entry name" value="CBS-domain"/>
    <property type="match status" value="1"/>
</dbReference>
<dbReference type="InterPro" id="IPR002550">
    <property type="entry name" value="CNNM"/>
</dbReference>
<feature type="transmembrane region" description="Helical" evidence="12">
    <location>
        <begin position="138"/>
        <end position="156"/>
    </location>
</feature>
<dbReference type="SMART" id="SM01091">
    <property type="entry name" value="CorC_HlyC"/>
    <property type="match status" value="1"/>
</dbReference>
<evidence type="ECO:0000256" key="4">
    <source>
        <dbReference type="ARBA" id="ARBA00022692"/>
    </source>
</evidence>
<dbReference type="Pfam" id="PF01595">
    <property type="entry name" value="CNNM"/>
    <property type="match status" value="1"/>
</dbReference>
<evidence type="ECO:0000313" key="16">
    <source>
        <dbReference type="Proteomes" id="UP001589862"/>
    </source>
</evidence>
<feature type="domain" description="CBS" evidence="13">
    <location>
        <begin position="285"/>
        <end position="345"/>
    </location>
</feature>
<reference evidence="15 16" key="1">
    <citation type="submission" date="2024-09" db="EMBL/GenBank/DDBJ databases">
        <authorList>
            <person name="Sun Q."/>
            <person name="Mori K."/>
        </authorList>
    </citation>
    <scope>NUCLEOTIDE SEQUENCE [LARGE SCALE GENOMIC DNA]</scope>
    <source>
        <strain evidence="15 16">NCAIM B.02604</strain>
    </source>
</reference>
<dbReference type="InterPro" id="IPR046342">
    <property type="entry name" value="CBS_dom_sf"/>
</dbReference>
<dbReference type="SUPFAM" id="SSF56176">
    <property type="entry name" value="FAD-binding/transporter-associated domain-like"/>
    <property type="match status" value="1"/>
</dbReference>
<evidence type="ECO:0000256" key="5">
    <source>
        <dbReference type="ARBA" id="ARBA00022737"/>
    </source>
</evidence>
<dbReference type="Gene3D" id="3.30.465.10">
    <property type="match status" value="1"/>
</dbReference>
<dbReference type="PANTHER" id="PTHR43099">
    <property type="entry name" value="UPF0053 PROTEIN YRKA"/>
    <property type="match status" value="1"/>
</dbReference>
<keyword evidence="4 10" id="KW-0812">Transmembrane</keyword>
<protein>
    <submittedName>
        <fullName evidence="15">Hemolysin family protein</fullName>
    </submittedName>
</protein>
<evidence type="ECO:0000256" key="11">
    <source>
        <dbReference type="SAM" id="MobiDB-lite"/>
    </source>
</evidence>
<dbReference type="EMBL" id="JBHLUB010000031">
    <property type="protein sequence ID" value="MFC0582560.1"/>
    <property type="molecule type" value="Genomic_DNA"/>
</dbReference>
<dbReference type="SUPFAM" id="SSF54631">
    <property type="entry name" value="CBS-domain pair"/>
    <property type="match status" value="1"/>
</dbReference>
<evidence type="ECO:0000313" key="15">
    <source>
        <dbReference type="EMBL" id="MFC0582560.1"/>
    </source>
</evidence>
<dbReference type="Pfam" id="PF03471">
    <property type="entry name" value="CorC_HlyC"/>
    <property type="match status" value="1"/>
</dbReference>
<dbReference type="InterPro" id="IPR051676">
    <property type="entry name" value="UPF0053_domain"/>
</dbReference>
<proteinExistence type="inferred from homology"/>
<keyword evidence="3" id="KW-1003">Cell membrane</keyword>
<feature type="transmembrane region" description="Helical" evidence="12">
    <location>
        <begin position="56"/>
        <end position="76"/>
    </location>
</feature>
<feature type="region of interest" description="Disordered" evidence="11">
    <location>
        <begin position="427"/>
        <end position="457"/>
    </location>
</feature>
<dbReference type="PROSITE" id="PS51846">
    <property type="entry name" value="CNNM"/>
    <property type="match status" value="1"/>
</dbReference>
<dbReference type="InterPro" id="IPR036318">
    <property type="entry name" value="FAD-bd_PCMH-like_sf"/>
</dbReference>
<dbReference type="RefSeq" id="WP_377459813.1">
    <property type="nucleotide sequence ID" value="NZ_JBHLUB010000031.1"/>
</dbReference>
<comment type="subcellular location">
    <subcellularLocation>
        <location evidence="1">Cell membrane</location>
        <topology evidence="1">Multi-pass membrane protein</topology>
    </subcellularLocation>
</comment>
<evidence type="ECO:0000256" key="7">
    <source>
        <dbReference type="ARBA" id="ARBA00023122"/>
    </source>
</evidence>
<dbReference type="PROSITE" id="PS51371">
    <property type="entry name" value="CBS"/>
    <property type="match status" value="2"/>
</dbReference>
<evidence type="ECO:0000256" key="6">
    <source>
        <dbReference type="ARBA" id="ARBA00022989"/>
    </source>
</evidence>
<dbReference type="InterPro" id="IPR000644">
    <property type="entry name" value="CBS_dom"/>
</dbReference>
<feature type="domain" description="CBS" evidence="13">
    <location>
        <begin position="220"/>
        <end position="279"/>
    </location>
</feature>
<keyword evidence="16" id="KW-1185">Reference proteome</keyword>
<accession>A0ABV6PBQ8</accession>
<evidence type="ECO:0000259" key="13">
    <source>
        <dbReference type="PROSITE" id="PS51371"/>
    </source>
</evidence>
<gene>
    <name evidence="15" type="ORF">ACFFFR_09245</name>
</gene>